<dbReference type="Pfam" id="PF25302">
    <property type="entry name" value="NADase_transloc"/>
    <property type="match status" value="1"/>
</dbReference>
<dbReference type="RefSeq" id="WP_114591957.1">
    <property type="nucleotide sequence ID" value="NZ_CP031165.1"/>
</dbReference>
<protein>
    <submittedName>
        <fullName evidence="5">Uncharacterized protein</fullName>
    </submittedName>
</protein>
<dbReference type="OrthoDB" id="5242711at2"/>
<evidence type="ECO:0000256" key="2">
    <source>
        <dbReference type="SAM" id="Phobius"/>
    </source>
</evidence>
<dbReference type="Pfam" id="PF12773">
    <property type="entry name" value="DZR"/>
    <property type="match status" value="1"/>
</dbReference>
<dbReference type="SUPFAM" id="SSF49785">
    <property type="entry name" value="Galactose-binding domain-like"/>
    <property type="match status" value="1"/>
</dbReference>
<reference evidence="5 6" key="1">
    <citation type="submission" date="2018-09" db="EMBL/GenBank/DDBJ databases">
        <title>Complete genome sequence of Euzebya sp. DY32-46 isolated from seawater of Pacific Ocean.</title>
        <authorList>
            <person name="Xu L."/>
            <person name="Wu Y.-H."/>
            <person name="Xu X.-W."/>
        </authorList>
    </citation>
    <scope>NUCLEOTIDE SEQUENCE [LARGE SCALE GENOMIC DNA]</scope>
    <source>
        <strain evidence="5 6">DY32-46</strain>
    </source>
</reference>
<accession>A0A346XZ25</accession>
<sequence length="282" mass="28920">MTAETCDHCGADLGDAARFCTECGTPVGGRPIEASETTGVHDGDEPPARLVECEVCGASNAASRPLCAHCGTPLREEVPGGDALPDDWSADPPDPGTAPAPRGRGLDTSPVLLSLVLLAGLVTAGVLLALVTSQVRRTDGPPVAAGVAPSGATASSVVEGHRALQAIDGDATTAWHEGADGPGTGEWLEVQLPGRTEVRRVLVWNGDQADETSFAAHGRAAGIRIEVGGRQFRVDLLDIDGPQAVDLPDGVVDDRVRLVVEAVVGEQPELAISEVVVETSAD</sequence>
<gene>
    <name evidence="5" type="ORF">DVS28_a2793</name>
</gene>
<dbReference type="Proteomes" id="UP000264006">
    <property type="component" value="Chromosome"/>
</dbReference>
<dbReference type="InterPro" id="IPR057561">
    <property type="entry name" value="NADase_transloc"/>
</dbReference>
<feature type="domain" description="DZANK-type" evidence="3">
    <location>
        <begin position="6"/>
        <end position="71"/>
    </location>
</feature>
<feature type="transmembrane region" description="Helical" evidence="2">
    <location>
        <begin position="111"/>
        <end position="131"/>
    </location>
</feature>
<dbReference type="InterPro" id="IPR008979">
    <property type="entry name" value="Galactose-bd-like_sf"/>
</dbReference>
<feature type="region of interest" description="Disordered" evidence="1">
    <location>
        <begin position="78"/>
        <end position="105"/>
    </location>
</feature>
<feature type="domain" description="NAD glycohydrolase translocation F5/8 type C" evidence="4">
    <location>
        <begin position="159"/>
        <end position="277"/>
    </location>
</feature>
<dbReference type="Gene3D" id="2.60.120.260">
    <property type="entry name" value="Galactose-binding domain-like"/>
    <property type="match status" value="1"/>
</dbReference>
<dbReference type="EMBL" id="CP031165">
    <property type="protein sequence ID" value="AXV07472.1"/>
    <property type="molecule type" value="Genomic_DNA"/>
</dbReference>
<evidence type="ECO:0000313" key="5">
    <source>
        <dbReference type="EMBL" id="AXV07472.1"/>
    </source>
</evidence>
<keyword evidence="2" id="KW-0812">Transmembrane</keyword>
<evidence type="ECO:0000313" key="6">
    <source>
        <dbReference type="Proteomes" id="UP000264006"/>
    </source>
</evidence>
<proteinExistence type="predicted"/>
<dbReference type="KEGG" id="euz:DVS28_a2793"/>
<evidence type="ECO:0000256" key="1">
    <source>
        <dbReference type="SAM" id="MobiDB-lite"/>
    </source>
</evidence>
<dbReference type="NCBIfam" id="NF047619">
    <property type="entry name" value="NADase_discoid"/>
    <property type="match status" value="1"/>
</dbReference>
<evidence type="ECO:0000259" key="3">
    <source>
        <dbReference type="Pfam" id="PF12773"/>
    </source>
</evidence>
<keyword evidence="2" id="KW-0472">Membrane</keyword>
<dbReference type="InterPro" id="IPR025874">
    <property type="entry name" value="DZR"/>
</dbReference>
<organism evidence="5 6">
    <name type="scientific">Euzebya pacifica</name>
    <dbReference type="NCBI Taxonomy" id="1608957"/>
    <lineage>
        <taxon>Bacteria</taxon>
        <taxon>Bacillati</taxon>
        <taxon>Actinomycetota</taxon>
        <taxon>Nitriliruptoria</taxon>
        <taxon>Euzebyales</taxon>
    </lineage>
</organism>
<evidence type="ECO:0000259" key="4">
    <source>
        <dbReference type="Pfam" id="PF25302"/>
    </source>
</evidence>
<name>A0A346XZ25_9ACTN</name>
<keyword evidence="2" id="KW-1133">Transmembrane helix</keyword>
<keyword evidence="6" id="KW-1185">Reference proteome</keyword>
<dbReference type="AlphaFoldDB" id="A0A346XZ25"/>